<accession>A0A077ZV62</accession>
<dbReference type="Pfam" id="PF14418">
    <property type="entry name" value="OHA"/>
    <property type="match status" value="1"/>
</dbReference>
<feature type="compositionally biased region" description="Low complexity" evidence="2">
    <location>
        <begin position="449"/>
        <end position="460"/>
    </location>
</feature>
<feature type="domain" description="HTH OST-type" evidence="4">
    <location>
        <begin position="514"/>
        <end position="587"/>
    </location>
</feature>
<dbReference type="SMART" id="SM00336">
    <property type="entry name" value="BBOX"/>
    <property type="match status" value="1"/>
</dbReference>
<sequence length="1233" mass="142608">MDCELCKTQRIYSKCYDCRDFQSPSKLFISICQQCDLQNHTLNGDQQSQLSHRSQGYNENNTPVNGHTHVRVLVCSECEEQDAYGYCNDCEQYMCQDCSKSIHNKGARKRHILDQQKMIEIGYSTPQQVQTKIENLRTRSQHQQTPIQEQHSQKNHDYISNSSRQSSKQLQEDERVQSFDSSNQDQTITLLLLVFREQAIKGNLMLPYEQIVQILSDNLQLISQQAKDLILKVEQKGYIQTTVRQFGKAKTLTFLSMKLSFISFESVQWVLRSLHNDEMCPNERAVQSRVKEAFGIKISGYLWEIIMEFILKDQYQIYDVEKTMHIDLKAINQQYANSYFSIDFVNNYEFKYLHNYLKRIIEYSRVQLEVEETEDNTQASQKTFNIYIKGQLYEGLDQVSMKDNSYENDLYKAFKKFLEDYFLGRVEFPIENQQDEVLMKLQKISFAKNNQKSSGSNSGNHTQKSSSALDSKQSLEPDFNEDGRAITGGRYGCAQFVKVCGPSLMKKQSLGRLAQMAVKQAIIEVLAEQKGKVQLPQLPNLLKRKLPFKLDYNQLGFAKLKDLINSMNNEIKLELIGPNHTFAYLMLSGRYHHENGHSDDIQNIPRDKNLIDNNQKTLSVDINTSQRDIMSNPFADSTLQSILNAFYQMLMEHPFGVESTNIISQVSKYLGFQFDIKDYGCHSLNAVKQLGQWVSKKWVSKLSFFGQFQQSKFLKQSESQFITPINRRVISGKLAGNTNNFYQTFQGIVPTQMNQNFDNQQYYSNLYLANQLNQYGKQNYPEGDLNRVPSSSTFHMPGASSFYGKANSSQTHLNVSQFKNDFDVEVSSQTQQNQSSQSNLQMNRQHQYHMSFDQYALQLKKQSQNVPAQAQQNFQPVNQNTQQRNFGTFVSGGSFQTVPEIQHNRRVNHSHGGGPIFQRNFQQLSPFYERMYSVDTQNEQRSRSNSPHHNKTISYLNVNSATSSQDFSTLPIHSHNFYQNSQAIPNYHQSKTKLQVHEEESRESSMGTSEINTSHDKRMDNKNSTNNNQLDTNDEDEHLAIHSQLIEGILEDQYDDFNHQKSIDEISIKTTVVHTPQLSKGSMSNLIPGSFISYQQQMPKNLQPNPLGTSPYGRSELTDYEEQALIFQQQQNLVIKRQQQQLLQQQQQMYAAQGIYPNAQGLLFQQQHIKALSEDFSNNSLRNQFMYQQQYFFQDNHNAHQHTPVGLHSHQQRINMIDPNSMLGTFHPDNRPN</sequence>
<gene>
    <name evidence="5" type="primary">Contig7868.g8391</name>
    <name evidence="5" type="ORF">STYLEM_2484</name>
</gene>
<evidence type="ECO:0000259" key="4">
    <source>
        <dbReference type="PROSITE" id="PS51644"/>
    </source>
</evidence>
<dbReference type="PROSITE" id="PS50119">
    <property type="entry name" value="ZF_BBOX"/>
    <property type="match status" value="1"/>
</dbReference>
<feature type="region of interest" description="Disordered" evidence="2">
    <location>
        <begin position="138"/>
        <end position="180"/>
    </location>
</feature>
<feature type="compositionally biased region" description="Polar residues" evidence="2">
    <location>
        <begin position="158"/>
        <end position="169"/>
    </location>
</feature>
<protein>
    <submittedName>
        <fullName evidence="5">B-box zinc finger family protein</fullName>
    </submittedName>
</protein>
<keyword evidence="1" id="KW-0479">Metal-binding</keyword>
<evidence type="ECO:0000259" key="3">
    <source>
        <dbReference type="PROSITE" id="PS50119"/>
    </source>
</evidence>
<dbReference type="EMBL" id="CCKQ01002417">
    <property type="protein sequence ID" value="CDW73504.1"/>
    <property type="molecule type" value="Genomic_DNA"/>
</dbReference>
<keyword evidence="1" id="KW-0862">Zinc</keyword>
<dbReference type="InterPro" id="IPR041966">
    <property type="entry name" value="LOTUS-like"/>
</dbReference>
<keyword evidence="6" id="KW-1185">Reference proteome</keyword>
<evidence type="ECO:0000256" key="2">
    <source>
        <dbReference type="SAM" id="MobiDB-lite"/>
    </source>
</evidence>
<keyword evidence="1" id="KW-0863">Zinc-finger</keyword>
<dbReference type="Pfam" id="PF12872">
    <property type="entry name" value="OST-HTH"/>
    <property type="match status" value="2"/>
</dbReference>
<dbReference type="GO" id="GO:0008270">
    <property type="term" value="F:zinc ion binding"/>
    <property type="evidence" value="ECO:0007669"/>
    <property type="project" value="UniProtKB-KW"/>
</dbReference>
<reference evidence="5 6" key="1">
    <citation type="submission" date="2014-06" db="EMBL/GenBank/DDBJ databases">
        <authorList>
            <person name="Swart Estienne"/>
        </authorList>
    </citation>
    <scope>NUCLEOTIDE SEQUENCE [LARGE SCALE GENOMIC DNA]</scope>
    <source>
        <strain evidence="5 6">130c</strain>
    </source>
</reference>
<feature type="domain" description="B box-type" evidence="3">
    <location>
        <begin position="70"/>
        <end position="115"/>
    </location>
</feature>
<dbReference type="AlphaFoldDB" id="A0A077ZV62"/>
<feature type="region of interest" description="Disordered" evidence="2">
    <location>
        <begin position="449"/>
        <end position="480"/>
    </location>
</feature>
<dbReference type="Proteomes" id="UP000039865">
    <property type="component" value="Unassembled WGS sequence"/>
</dbReference>
<organism evidence="5 6">
    <name type="scientific">Stylonychia lemnae</name>
    <name type="common">Ciliate</name>
    <dbReference type="NCBI Taxonomy" id="5949"/>
    <lineage>
        <taxon>Eukaryota</taxon>
        <taxon>Sar</taxon>
        <taxon>Alveolata</taxon>
        <taxon>Ciliophora</taxon>
        <taxon>Intramacronucleata</taxon>
        <taxon>Spirotrichea</taxon>
        <taxon>Stichotrichia</taxon>
        <taxon>Sporadotrichida</taxon>
        <taxon>Oxytrichidae</taxon>
        <taxon>Stylonychinae</taxon>
        <taxon>Stylonychia</taxon>
    </lineage>
</organism>
<dbReference type="InParanoid" id="A0A077ZV62"/>
<dbReference type="Pfam" id="PF00643">
    <property type="entry name" value="zf-B_box"/>
    <property type="match status" value="1"/>
</dbReference>
<feature type="region of interest" description="Disordered" evidence="2">
    <location>
        <begin position="995"/>
        <end position="1032"/>
    </location>
</feature>
<feature type="compositionally biased region" description="Polar residues" evidence="2">
    <location>
        <begin position="141"/>
        <end position="150"/>
    </location>
</feature>
<evidence type="ECO:0000256" key="1">
    <source>
        <dbReference type="PROSITE-ProRule" id="PRU00024"/>
    </source>
</evidence>
<name>A0A077ZV62_STYLE</name>
<dbReference type="Gene3D" id="3.30.420.610">
    <property type="entry name" value="LOTUS domain-like"/>
    <property type="match status" value="1"/>
</dbReference>
<feature type="compositionally biased region" description="Polar residues" evidence="2">
    <location>
        <begin position="1022"/>
        <end position="1031"/>
    </location>
</feature>
<feature type="compositionally biased region" description="Polar residues" evidence="2">
    <location>
        <begin position="461"/>
        <end position="474"/>
    </location>
</feature>
<dbReference type="InterPro" id="IPR025605">
    <property type="entry name" value="OST-HTH/LOTUS_dom"/>
</dbReference>
<dbReference type="PROSITE" id="PS51644">
    <property type="entry name" value="HTH_OST"/>
    <property type="match status" value="1"/>
</dbReference>
<dbReference type="InterPro" id="IPR000315">
    <property type="entry name" value="Znf_B-box"/>
</dbReference>
<dbReference type="InterPro" id="IPR025677">
    <property type="entry name" value="OST-HTH-assoc_dom"/>
</dbReference>
<dbReference type="CDD" id="cd19757">
    <property type="entry name" value="Bbox1"/>
    <property type="match status" value="1"/>
</dbReference>
<evidence type="ECO:0000313" key="5">
    <source>
        <dbReference type="EMBL" id="CDW73504.1"/>
    </source>
</evidence>
<evidence type="ECO:0000313" key="6">
    <source>
        <dbReference type="Proteomes" id="UP000039865"/>
    </source>
</evidence>
<proteinExistence type="predicted"/>
<dbReference type="OrthoDB" id="406045at2759"/>